<proteinExistence type="predicted"/>
<evidence type="ECO:0000313" key="2">
    <source>
        <dbReference type="EMBL" id="SDE90011.1"/>
    </source>
</evidence>
<dbReference type="Gene3D" id="3.40.50.300">
    <property type="entry name" value="P-loop containing nucleotide triphosphate hydrolases"/>
    <property type="match status" value="1"/>
</dbReference>
<protein>
    <submittedName>
        <fullName evidence="2">NACHT domain-containing protein</fullName>
    </submittedName>
</protein>
<feature type="domain" description="NACHT" evidence="1">
    <location>
        <begin position="333"/>
        <end position="493"/>
    </location>
</feature>
<dbReference type="AlphaFoldDB" id="A0A1G7GPJ8"/>
<dbReference type="InterPro" id="IPR027417">
    <property type="entry name" value="P-loop_NTPase"/>
</dbReference>
<evidence type="ECO:0000259" key="1">
    <source>
        <dbReference type="Pfam" id="PF05729"/>
    </source>
</evidence>
<evidence type="ECO:0000313" key="3">
    <source>
        <dbReference type="Proteomes" id="UP000182427"/>
    </source>
</evidence>
<keyword evidence="3" id="KW-1185">Reference proteome</keyword>
<dbReference type="Pfam" id="PF05729">
    <property type="entry name" value="NACHT"/>
    <property type="match status" value="1"/>
</dbReference>
<dbReference type="EMBL" id="LT629690">
    <property type="protein sequence ID" value="SDE90011.1"/>
    <property type="molecule type" value="Genomic_DNA"/>
</dbReference>
<dbReference type="RefSeq" id="WP_083343976.1">
    <property type="nucleotide sequence ID" value="NZ_LT629690.1"/>
</dbReference>
<dbReference type="SUPFAM" id="SSF52540">
    <property type="entry name" value="P-loop containing nucleoside triphosphate hydrolases"/>
    <property type="match status" value="1"/>
</dbReference>
<name>A0A1G7GPJ8_9BACT</name>
<accession>A0A1G7GPJ8</accession>
<dbReference type="OrthoDB" id="568425at2"/>
<dbReference type="InterPro" id="IPR007111">
    <property type="entry name" value="NACHT_NTPase"/>
</dbReference>
<sequence length="850" mass="94478">MSSPLAKSAAIATAKTACGAVIGMAGGHFGVLLLGALGVAGATAASEPAKKILEFASEKASEIAAEIGLEALPEREWNDPLQLVFTQSFRKALNEIHAHAAASPSISGYGVVTQEFKDWFGSWDLALEASLLEDFDQILLGPDTSEEAECRLRHCLALLNAQGMLLETKTKRDATRRLITFQQNQFEEPPQALIDLLKDRLPVILPPIFDDLLTRENNDQANKLYVNKFIERFRDQFGPSILSIKQTVVSIKQDTVLIPGMDAKMDILLEALQHKDALEAAENSSALADSHSRLVVPIPVYGEFDQLDRFSGRQDDLDWLTKVGGSWETKIAAIIGIAGNGKTALGRNWVKQQIEKAGRKFSGVFEWRFYLQRSQEECAAELEKFLTRQVGASERRSNERLEDWLAEQIERRPILLLLDGIEVLQTRSGQTAGRLQNGPIRDLLELMCVNEVATGLAVVTSRTSLSDFKRHEGFAYHERELRGLSEEDGLALLKNVRDVGEAEKRKYVRDLKGHPLALRTFALIAKQQPMRFGNAAAFLAMKLDLVADLDLKQRLEKILNAYEGGLEPLDREILRTVSVFPAGCTGQMIASLVVVAASRERRIDPSQVARRLQSLVNDGVLFGGGVAWREAQNSYSCHPIYREHFRVNSNDVARVAATVLLSGHPSGFQPRNPSEAMPYLHAIEILSEAGDLKTANYVLGNNLDWADTLTAMGEPRLALDCLNCFLGDDRRAVCEATFSSRWLYVMTEKYIGLLMDMGEWQEAERQVRLAEEAGGEWEPAGVLAHLRFRIEKEIGSPAAARESLLAYVKQGSPKMGRPAVFDLAEIERRLGRFDESCLLTTDWIRETARR</sequence>
<organism evidence="2 3">
    <name type="scientific">Terriglobus roseus</name>
    <dbReference type="NCBI Taxonomy" id="392734"/>
    <lineage>
        <taxon>Bacteria</taxon>
        <taxon>Pseudomonadati</taxon>
        <taxon>Acidobacteriota</taxon>
        <taxon>Terriglobia</taxon>
        <taxon>Terriglobales</taxon>
        <taxon>Acidobacteriaceae</taxon>
        <taxon>Terriglobus</taxon>
    </lineage>
</organism>
<dbReference type="Proteomes" id="UP000182427">
    <property type="component" value="Chromosome I"/>
</dbReference>
<gene>
    <name evidence="2" type="ORF">SAMN05444167_0760</name>
</gene>
<reference evidence="2 3" key="1">
    <citation type="submission" date="2016-10" db="EMBL/GenBank/DDBJ databases">
        <authorList>
            <person name="de Groot N.N."/>
        </authorList>
    </citation>
    <scope>NUCLEOTIDE SEQUENCE [LARGE SCALE GENOMIC DNA]</scope>
    <source>
        <strain evidence="2 3">GAS232</strain>
    </source>
</reference>